<evidence type="ECO:0000256" key="2">
    <source>
        <dbReference type="SAM" id="Phobius"/>
    </source>
</evidence>
<feature type="compositionally biased region" description="Low complexity" evidence="1">
    <location>
        <begin position="280"/>
        <end position="304"/>
    </location>
</feature>
<evidence type="ECO:0008006" key="5">
    <source>
        <dbReference type="Google" id="ProtNLM"/>
    </source>
</evidence>
<sequence>MSKERFCPECGQPADADERFCRDCGAEVPFESNDDTSTAEEMLNKVKPSGTTEPIIGAGARANVSGGINQSSTTHANINTSSVDNSSTVHHNTTIVMEKDEAEYCEVCGNPFDDRHARCPKCGKEICFDCKVKGKNRCVECEKKSINEYRLAFQQLLLTTNSNIGIAGRQMMDQKARELDVEDTKADIEKEMTELYKPANKATQPAVVSASSSDRPVQSQEASQKGVGALTGSHQRPIPKSGSSKSKWIPLSVILLAVVVGYIFISKKDEPVKNAPVTPPTEQKQTGTKQETPTVQSQTTPPVTASEKKEVQTEKVPSQPVAEKKDADYDAGMTAFDNGKGLDAVRLFKKSGSAKSYYMLGLIYENGCGTVGSNGMMARKNFKKAADMGHKDAKAKL</sequence>
<proteinExistence type="predicted"/>
<keyword evidence="2" id="KW-1133">Transmembrane helix</keyword>
<evidence type="ECO:0000313" key="4">
    <source>
        <dbReference type="Proteomes" id="UP000283589"/>
    </source>
</evidence>
<comment type="caution">
    <text evidence="3">The sequence shown here is derived from an EMBL/GenBank/DDBJ whole genome shotgun (WGS) entry which is preliminary data.</text>
</comment>
<dbReference type="InterPro" id="IPR011990">
    <property type="entry name" value="TPR-like_helical_dom_sf"/>
</dbReference>
<reference evidence="3 4" key="1">
    <citation type="submission" date="2018-08" db="EMBL/GenBank/DDBJ databases">
        <title>A genome reference for cultivated species of the human gut microbiota.</title>
        <authorList>
            <person name="Zou Y."/>
            <person name="Xue W."/>
            <person name="Luo G."/>
        </authorList>
    </citation>
    <scope>NUCLEOTIDE SEQUENCE [LARGE SCALE GENOMIC DNA]</scope>
    <source>
        <strain evidence="3 4">AF14-49</strain>
    </source>
</reference>
<evidence type="ECO:0000256" key="1">
    <source>
        <dbReference type="SAM" id="MobiDB-lite"/>
    </source>
</evidence>
<dbReference type="EMBL" id="QRZA01000010">
    <property type="protein sequence ID" value="RGV33876.1"/>
    <property type="molecule type" value="Genomic_DNA"/>
</dbReference>
<gene>
    <name evidence="3" type="ORF">DWW18_09525</name>
</gene>
<dbReference type="AlphaFoldDB" id="A0A412X129"/>
<name>A0A412X129_9BACT</name>
<organism evidence="3 4">
    <name type="scientific">Butyricimonas virosa</name>
    <dbReference type="NCBI Taxonomy" id="544645"/>
    <lineage>
        <taxon>Bacteria</taxon>
        <taxon>Pseudomonadati</taxon>
        <taxon>Bacteroidota</taxon>
        <taxon>Bacteroidia</taxon>
        <taxon>Bacteroidales</taxon>
        <taxon>Odoribacteraceae</taxon>
        <taxon>Butyricimonas</taxon>
    </lineage>
</organism>
<feature type="region of interest" description="Disordered" evidence="1">
    <location>
        <begin position="200"/>
        <end position="245"/>
    </location>
</feature>
<evidence type="ECO:0000313" key="3">
    <source>
        <dbReference type="EMBL" id="RGV33876.1"/>
    </source>
</evidence>
<feature type="region of interest" description="Disordered" evidence="1">
    <location>
        <begin position="271"/>
        <end position="326"/>
    </location>
</feature>
<keyword evidence="2" id="KW-0472">Membrane</keyword>
<dbReference type="Proteomes" id="UP000283589">
    <property type="component" value="Unassembled WGS sequence"/>
</dbReference>
<feature type="transmembrane region" description="Helical" evidence="2">
    <location>
        <begin position="248"/>
        <end position="265"/>
    </location>
</feature>
<accession>A0A412X129</accession>
<feature type="compositionally biased region" description="Polar residues" evidence="1">
    <location>
        <begin position="209"/>
        <end position="223"/>
    </location>
</feature>
<protein>
    <recommendedName>
        <fullName evidence="5">Zinc-ribbon domain-containing protein</fullName>
    </recommendedName>
</protein>
<keyword evidence="2" id="KW-0812">Transmembrane</keyword>
<dbReference type="RefSeq" id="WP_118260258.1">
    <property type="nucleotide sequence ID" value="NZ_CALBWO010000040.1"/>
</dbReference>
<dbReference type="Gene3D" id="1.25.40.10">
    <property type="entry name" value="Tetratricopeptide repeat domain"/>
    <property type="match status" value="1"/>
</dbReference>
<dbReference type="SUPFAM" id="SSF81901">
    <property type="entry name" value="HCP-like"/>
    <property type="match status" value="1"/>
</dbReference>